<comment type="caution">
    <text evidence="2">The sequence shown here is derived from an EMBL/GenBank/DDBJ whole genome shotgun (WGS) entry which is preliminary data.</text>
</comment>
<dbReference type="EMBL" id="JACJQB010000003">
    <property type="protein sequence ID" value="MBD2187208.1"/>
    <property type="molecule type" value="Genomic_DNA"/>
</dbReference>
<protein>
    <submittedName>
        <fullName evidence="2">Uncharacterized protein</fullName>
    </submittedName>
</protein>
<feature type="transmembrane region" description="Helical" evidence="1">
    <location>
        <begin position="89"/>
        <end position="111"/>
    </location>
</feature>
<feature type="transmembrane region" description="Helical" evidence="1">
    <location>
        <begin position="57"/>
        <end position="77"/>
    </location>
</feature>
<dbReference type="Proteomes" id="UP000642094">
    <property type="component" value="Unassembled WGS sequence"/>
</dbReference>
<proteinExistence type="predicted"/>
<gene>
    <name evidence="2" type="ORF">H6F41_03485</name>
</gene>
<feature type="transmembrane region" description="Helical" evidence="1">
    <location>
        <begin position="123"/>
        <end position="143"/>
    </location>
</feature>
<name>A0ABR7ZTA6_9CYAN</name>
<keyword evidence="1" id="KW-0812">Transmembrane</keyword>
<accession>A0ABR7ZTA6</accession>
<dbReference type="RefSeq" id="WP_190402089.1">
    <property type="nucleotide sequence ID" value="NZ_JACJQB010000003.1"/>
</dbReference>
<evidence type="ECO:0000256" key="1">
    <source>
        <dbReference type="SAM" id="Phobius"/>
    </source>
</evidence>
<sequence length="149" mass="16507">MQKLKSLPYDSVIYLIILFVAYVVGGYLLAIYNVNLIILIGTYLVVLRLAQTGSSSIGIAIAWLSTWFWGSAFLWARPISLGDISAQKVALLLLLCWLFSMSSIFLLAFAHKRVAKLGGSQTQTVYGLTGLTWGSMTIGWYAYQWTLGI</sequence>
<keyword evidence="3" id="KW-1185">Reference proteome</keyword>
<reference evidence="2 3" key="1">
    <citation type="journal article" date="2020" name="ISME J.">
        <title>Comparative genomics reveals insights into cyanobacterial evolution and habitat adaptation.</title>
        <authorList>
            <person name="Chen M.Y."/>
            <person name="Teng W.K."/>
            <person name="Zhao L."/>
            <person name="Hu C.X."/>
            <person name="Zhou Y.K."/>
            <person name="Han B.P."/>
            <person name="Song L.R."/>
            <person name="Shu W.S."/>
        </authorList>
    </citation>
    <scope>NUCLEOTIDE SEQUENCE [LARGE SCALE GENOMIC DNA]</scope>
    <source>
        <strain evidence="2 3">FACHB-723</strain>
    </source>
</reference>
<feature type="transmembrane region" description="Helical" evidence="1">
    <location>
        <begin position="12"/>
        <end position="45"/>
    </location>
</feature>
<evidence type="ECO:0000313" key="3">
    <source>
        <dbReference type="Proteomes" id="UP000642094"/>
    </source>
</evidence>
<keyword evidence="1" id="KW-1133">Transmembrane helix</keyword>
<keyword evidence="1" id="KW-0472">Membrane</keyword>
<organism evidence="2 3">
    <name type="scientific">Pseudanabaena mucicola FACHB-723</name>
    <dbReference type="NCBI Taxonomy" id="2692860"/>
    <lineage>
        <taxon>Bacteria</taxon>
        <taxon>Bacillati</taxon>
        <taxon>Cyanobacteriota</taxon>
        <taxon>Cyanophyceae</taxon>
        <taxon>Pseudanabaenales</taxon>
        <taxon>Pseudanabaenaceae</taxon>
        <taxon>Pseudanabaena</taxon>
    </lineage>
</organism>
<evidence type="ECO:0000313" key="2">
    <source>
        <dbReference type="EMBL" id="MBD2187208.1"/>
    </source>
</evidence>